<dbReference type="RefSeq" id="WP_123877971.1">
    <property type="nucleotide sequence ID" value="NZ_RPFZ01000001.1"/>
</dbReference>
<name>A0A3N5DFP5_9SPHN</name>
<reference evidence="1 2" key="1">
    <citation type="submission" date="2018-11" db="EMBL/GenBank/DDBJ databases">
        <title>Erythrobacter spongiae sp. nov., isolated from a marine sponge.</title>
        <authorList>
            <person name="Zhuang L."/>
            <person name="Luo L."/>
        </authorList>
    </citation>
    <scope>NUCLEOTIDE SEQUENCE [LARGE SCALE GENOMIC DNA]</scope>
    <source>
        <strain evidence="1 2">HN-E23</strain>
    </source>
</reference>
<dbReference type="Proteomes" id="UP000275232">
    <property type="component" value="Unassembled WGS sequence"/>
</dbReference>
<proteinExistence type="predicted"/>
<protein>
    <submittedName>
        <fullName evidence="1">Uncharacterized protein</fullName>
    </submittedName>
</protein>
<organism evidence="1 2">
    <name type="scientific">Aurantiacibacter spongiae</name>
    <dbReference type="NCBI Taxonomy" id="2488860"/>
    <lineage>
        <taxon>Bacteria</taxon>
        <taxon>Pseudomonadati</taxon>
        <taxon>Pseudomonadota</taxon>
        <taxon>Alphaproteobacteria</taxon>
        <taxon>Sphingomonadales</taxon>
        <taxon>Erythrobacteraceae</taxon>
        <taxon>Aurantiacibacter</taxon>
    </lineage>
</organism>
<dbReference type="AlphaFoldDB" id="A0A3N5DFP5"/>
<evidence type="ECO:0000313" key="2">
    <source>
        <dbReference type="Proteomes" id="UP000275232"/>
    </source>
</evidence>
<accession>A0A3N5DFP5</accession>
<gene>
    <name evidence="1" type="ORF">EG799_01630</name>
</gene>
<dbReference type="EMBL" id="RPFZ01000001">
    <property type="protein sequence ID" value="RPF70472.1"/>
    <property type="molecule type" value="Genomic_DNA"/>
</dbReference>
<comment type="caution">
    <text evidence="1">The sequence shown here is derived from an EMBL/GenBank/DDBJ whole genome shotgun (WGS) entry which is preliminary data.</text>
</comment>
<keyword evidence="2" id="KW-1185">Reference proteome</keyword>
<sequence length="76" mass="8511">MTRAEAEAKGWTIGQDRWPFPAWSATHRDYDASYEGPEDGWVDNDLSCTAKTLPDLLVEIAEIEADRPTFLEGLIA</sequence>
<evidence type="ECO:0000313" key="1">
    <source>
        <dbReference type="EMBL" id="RPF70472.1"/>
    </source>
</evidence>
<dbReference type="OrthoDB" id="7596666at2"/>